<dbReference type="InterPro" id="IPR035093">
    <property type="entry name" value="RelE/ParE_toxin_dom_sf"/>
</dbReference>
<dbReference type="STRING" id="763034.HMPREF9446_02389"/>
<proteinExistence type="predicted"/>
<name>F3PUP4_9BACE</name>
<dbReference type="Proteomes" id="UP000003416">
    <property type="component" value="Unassembled WGS sequence"/>
</dbReference>
<comment type="caution">
    <text evidence="1">The sequence shown here is derived from an EMBL/GenBank/DDBJ whole genome shotgun (WGS) entry which is preliminary data.</text>
</comment>
<keyword evidence="2" id="KW-1185">Reference proteome</keyword>
<dbReference type="HOGENOM" id="CLU_3114532_0_0_10"/>
<dbReference type="GeneID" id="86051398"/>
<reference evidence="1 2" key="1">
    <citation type="submission" date="2011-02" db="EMBL/GenBank/DDBJ databases">
        <authorList>
            <person name="Weinstock G."/>
            <person name="Sodergren E."/>
            <person name="Clifton S."/>
            <person name="Fulton L."/>
            <person name="Fulton B."/>
            <person name="Courtney L."/>
            <person name="Fronick C."/>
            <person name="Harrison M."/>
            <person name="Strong C."/>
            <person name="Farmer C."/>
            <person name="Delahaunty K."/>
            <person name="Markovic C."/>
            <person name="Hall O."/>
            <person name="Minx P."/>
            <person name="Tomlinson C."/>
            <person name="Mitreva M."/>
            <person name="Hou S."/>
            <person name="Chen J."/>
            <person name="Wollam A."/>
            <person name="Pepin K.H."/>
            <person name="Johnson M."/>
            <person name="Bhonagiri V."/>
            <person name="Zhang X."/>
            <person name="Suruliraj S."/>
            <person name="Warren W."/>
            <person name="Chinwalla A."/>
            <person name="Mardis E.R."/>
            <person name="Wilson R.K."/>
        </authorList>
    </citation>
    <scope>NUCLEOTIDE SEQUENCE [LARGE SCALE GENOMIC DNA]</scope>
    <source>
        <strain evidence="1 2">YIT 12057</strain>
    </source>
</reference>
<sequence>MEVIWSRLAKETLASIVEYVEDSFNSTVALKVYDKINNHIDSLAFSHGLE</sequence>
<evidence type="ECO:0000313" key="1">
    <source>
        <dbReference type="EMBL" id="EGF55987.1"/>
    </source>
</evidence>
<dbReference type="AlphaFoldDB" id="F3PUP4"/>
<dbReference type="EMBL" id="AFBN01000047">
    <property type="protein sequence ID" value="EGF55987.1"/>
    <property type="molecule type" value="Genomic_DNA"/>
</dbReference>
<evidence type="ECO:0000313" key="2">
    <source>
        <dbReference type="Proteomes" id="UP000003416"/>
    </source>
</evidence>
<dbReference type="Gene3D" id="3.30.2310.20">
    <property type="entry name" value="RelE-like"/>
    <property type="match status" value="1"/>
</dbReference>
<accession>F3PUP4</accession>
<gene>
    <name evidence="1" type="ORF">HMPREF9446_02389</name>
</gene>
<dbReference type="RefSeq" id="WP_009125644.1">
    <property type="nucleotide sequence ID" value="NZ_GL882644.1"/>
</dbReference>
<organism evidence="1 2">
    <name type="scientific">Bacteroides fluxus YIT 12057</name>
    <dbReference type="NCBI Taxonomy" id="763034"/>
    <lineage>
        <taxon>Bacteria</taxon>
        <taxon>Pseudomonadati</taxon>
        <taxon>Bacteroidota</taxon>
        <taxon>Bacteroidia</taxon>
        <taxon>Bacteroidales</taxon>
        <taxon>Bacteroidaceae</taxon>
        <taxon>Bacteroides</taxon>
    </lineage>
</organism>
<protein>
    <submittedName>
        <fullName evidence="1">Toxin-antitoxin system, toxin component, RelE domain protein</fullName>
    </submittedName>
</protein>